<dbReference type="AlphaFoldDB" id="A0A1T4PEZ1"/>
<name>A0A1T4PEZ1_9GAMM</name>
<protein>
    <recommendedName>
        <fullName evidence="3">KfrA N-terminal DNA-binding domain-containing protein</fullName>
    </recommendedName>
</protein>
<dbReference type="OrthoDB" id="583532at2"/>
<dbReference type="InterPro" id="IPR021104">
    <property type="entry name" value="KfrA_DNA-bd_N"/>
</dbReference>
<accession>A0A1T4PEZ1</accession>
<evidence type="ECO:0000256" key="1">
    <source>
        <dbReference type="SAM" id="Coils"/>
    </source>
</evidence>
<keyword evidence="5" id="KW-1185">Reference proteome</keyword>
<sequence>MARTGITYQDVKTAIDELLAEGMNPTIAGLRERLGTGSFSTISEHLKQWRQEQHDRPSLTSRTPAPDALSGLMQSLWLQAKDEASKELAEYKEKIEQELRNALEEKNQALKAALDTESKNRWLEEKNSQLQTECQSQQHETGRLQAKIEHLKEANSEAKKQLDANKSEYKQQLQDWQDKNASLQQLLAENRLEIQKLAEQFQQQLKEERDRAEQTDQRWLAQLDEARQKIKQLETDWLASQKKQSQQQADQHKQLAIQQEHLHAKLEQHSQKLQQVEEAQIERAKTMQQAVEQSMLKLHQEQQADIQQLEMLFRKASLVGINWQLV</sequence>
<feature type="compositionally biased region" description="Basic and acidic residues" evidence="2">
    <location>
        <begin position="48"/>
        <end position="57"/>
    </location>
</feature>
<evidence type="ECO:0000259" key="3">
    <source>
        <dbReference type="Pfam" id="PF11740"/>
    </source>
</evidence>
<evidence type="ECO:0000313" key="4">
    <source>
        <dbReference type="EMBL" id="OPX55578.1"/>
    </source>
</evidence>
<dbReference type="Pfam" id="PF11740">
    <property type="entry name" value="KfrA_N"/>
    <property type="match status" value="1"/>
</dbReference>
<evidence type="ECO:0000256" key="2">
    <source>
        <dbReference type="SAM" id="MobiDB-lite"/>
    </source>
</evidence>
<feature type="domain" description="KfrA N-terminal DNA-binding" evidence="3">
    <location>
        <begin position="7"/>
        <end position="116"/>
    </location>
</feature>
<gene>
    <name evidence="4" type="ORF">BTE48_08140</name>
</gene>
<dbReference type="STRING" id="64969.SAMN02745127_01460"/>
<organism evidence="4 5">
    <name type="scientific">Oceanospirillum multiglobuliferum</name>
    <dbReference type="NCBI Taxonomy" id="64969"/>
    <lineage>
        <taxon>Bacteria</taxon>
        <taxon>Pseudomonadati</taxon>
        <taxon>Pseudomonadota</taxon>
        <taxon>Gammaproteobacteria</taxon>
        <taxon>Oceanospirillales</taxon>
        <taxon>Oceanospirillaceae</taxon>
        <taxon>Oceanospirillum</taxon>
    </lineage>
</organism>
<dbReference type="RefSeq" id="WP_078745069.1">
    <property type="nucleotide sequence ID" value="NZ_FUXG01000008.1"/>
</dbReference>
<feature type="region of interest" description="Disordered" evidence="2">
    <location>
        <begin position="48"/>
        <end position="67"/>
    </location>
</feature>
<comment type="caution">
    <text evidence="4">The sequence shown here is derived from an EMBL/GenBank/DDBJ whole genome shotgun (WGS) entry which is preliminary data.</text>
</comment>
<proteinExistence type="predicted"/>
<keyword evidence="1" id="KW-0175">Coiled coil</keyword>
<dbReference type="EMBL" id="MTSM01000008">
    <property type="protein sequence ID" value="OPX55578.1"/>
    <property type="molecule type" value="Genomic_DNA"/>
</dbReference>
<reference evidence="4 5" key="1">
    <citation type="submission" date="2017-01" db="EMBL/GenBank/DDBJ databases">
        <title>Genome Sequencing of a Marine Spirillum, Oceanospirillum multiglobuliferum ATCC 33336, from Japan.</title>
        <authorList>
            <person name="Carney J.G."/>
            <person name="Trachtenberg A.M."/>
            <person name="Rheaume B.A."/>
            <person name="Linnane J.D."/>
            <person name="Pitts N.L."/>
            <person name="Mykles D.L."/>
            <person name="Maclea K.S."/>
        </authorList>
    </citation>
    <scope>NUCLEOTIDE SEQUENCE [LARGE SCALE GENOMIC DNA]</scope>
    <source>
        <strain evidence="4 5">ATCC 33336</strain>
    </source>
</reference>
<evidence type="ECO:0000313" key="5">
    <source>
        <dbReference type="Proteomes" id="UP000191418"/>
    </source>
</evidence>
<dbReference type="Proteomes" id="UP000191418">
    <property type="component" value="Unassembled WGS sequence"/>
</dbReference>
<feature type="coiled-coil region" evidence="1">
    <location>
        <begin position="81"/>
        <end position="279"/>
    </location>
</feature>